<feature type="compositionally biased region" description="Polar residues" evidence="5">
    <location>
        <begin position="190"/>
        <end position="203"/>
    </location>
</feature>
<dbReference type="PANTHER" id="PTHR12953">
    <property type="entry name" value="MEMBRANE PROTEIN CH1 RELATED"/>
    <property type="match status" value="1"/>
</dbReference>
<feature type="region of interest" description="Disordered" evidence="5">
    <location>
        <begin position="184"/>
        <end position="213"/>
    </location>
</feature>
<dbReference type="Gene3D" id="2.60.120.260">
    <property type="entry name" value="Galactose-binding domain-like"/>
    <property type="match status" value="1"/>
</dbReference>
<proteinExistence type="predicted"/>
<keyword evidence="6" id="KW-0732">Signal</keyword>
<feature type="compositionally biased region" description="Low complexity" evidence="5">
    <location>
        <begin position="546"/>
        <end position="556"/>
    </location>
</feature>
<reference evidence="8" key="1">
    <citation type="journal article" date="2020" name="Stud. Mycol.">
        <title>101 Dothideomycetes genomes: a test case for predicting lifestyles and emergence of pathogens.</title>
        <authorList>
            <person name="Haridas S."/>
            <person name="Albert R."/>
            <person name="Binder M."/>
            <person name="Bloem J."/>
            <person name="Labutti K."/>
            <person name="Salamov A."/>
            <person name="Andreopoulos B."/>
            <person name="Baker S."/>
            <person name="Barry K."/>
            <person name="Bills G."/>
            <person name="Bluhm B."/>
            <person name="Cannon C."/>
            <person name="Castanera R."/>
            <person name="Culley D."/>
            <person name="Daum C."/>
            <person name="Ezra D."/>
            <person name="Gonzalez J."/>
            <person name="Henrissat B."/>
            <person name="Kuo A."/>
            <person name="Liang C."/>
            <person name="Lipzen A."/>
            <person name="Lutzoni F."/>
            <person name="Magnuson J."/>
            <person name="Mondo S."/>
            <person name="Nolan M."/>
            <person name="Ohm R."/>
            <person name="Pangilinan J."/>
            <person name="Park H.-J."/>
            <person name="Ramirez L."/>
            <person name="Alfaro M."/>
            <person name="Sun H."/>
            <person name="Tritt A."/>
            <person name="Yoshinaga Y."/>
            <person name="Zwiers L.-H."/>
            <person name="Turgeon B."/>
            <person name="Goodwin S."/>
            <person name="Spatafora J."/>
            <person name="Crous P."/>
            <person name="Grigoriev I."/>
        </authorList>
    </citation>
    <scope>NUCLEOTIDE SEQUENCE</scope>
    <source>
        <strain evidence="8">CBS 119925</strain>
    </source>
</reference>
<dbReference type="GO" id="GO:0016020">
    <property type="term" value="C:membrane"/>
    <property type="evidence" value="ECO:0007669"/>
    <property type="project" value="InterPro"/>
</dbReference>
<comment type="subcellular location">
    <subcellularLocation>
        <location evidence="1">Endomembrane system</location>
    </subcellularLocation>
</comment>
<feature type="compositionally biased region" description="Low complexity" evidence="5">
    <location>
        <begin position="480"/>
        <end position="511"/>
    </location>
</feature>
<evidence type="ECO:0000256" key="5">
    <source>
        <dbReference type="SAM" id="MobiDB-lite"/>
    </source>
</evidence>
<dbReference type="FunFam" id="2.60.120.260:FF:000082">
    <property type="entry name" value="Sad1/UNC domain protein"/>
    <property type="match status" value="1"/>
</dbReference>
<feature type="region of interest" description="Disordered" evidence="5">
    <location>
        <begin position="145"/>
        <end position="169"/>
    </location>
</feature>
<feature type="compositionally biased region" description="Polar residues" evidence="5">
    <location>
        <begin position="605"/>
        <end position="632"/>
    </location>
</feature>
<keyword evidence="3" id="KW-1133">Transmembrane helix</keyword>
<dbReference type="EMBL" id="MU006564">
    <property type="protein sequence ID" value="KAF2750092.1"/>
    <property type="molecule type" value="Genomic_DNA"/>
</dbReference>
<feature type="compositionally biased region" description="Basic and acidic residues" evidence="5">
    <location>
        <begin position="977"/>
        <end position="992"/>
    </location>
</feature>
<gene>
    <name evidence="8" type="ORF">M011DRAFT_464893</name>
</gene>
<dbReference type="Proteomes" id="UP000799440">
    <property type="component" value="Unassembled WGS sequence"/>
</dbReference>
<feature type="compositionally biased region" description="Basic and acidic residues" evidence="5">
    <location>
        <begin position="426"/>
        <end position="436"/>
    </location>
</feature>
<dbReference type="SUPFAM" id="SSF49785">
    <property type="entry name" value="Galactose-binding domain-like"/>
    <property type="match status" value="1"/>
</dbReference>
<evidence type="ECO:0000256" key="3">
    <source>
        <dbReference type="ARBA" id="ARBA00022989"/>
    </source>
</evidence>
<feature type="compositionally biased region" description="Low complexity" evidence="5">
    <location>
        <begin position="633"/>
        <end position="643"/>
    </location>
</feature>
<evidence type="ECO:0000313" key="8">
    <source>
        <dbReference type="EMBL" id="KAF2750092.1"/>
    </source>
</evidence>
<dbReference type="OrthoDB" id="266334at2759"/>
<organism evidence="8 9">
    <name type="scientific">Sporormia fimetaria CBS 119925</name>
    <dbReference type="NCBI Taxonomy" id="1340428"/>
    <lineage>
        <taxon>Eukaryota</taxon>
        <taxon>Fungi</taxon>
        <taxon>Dikarya</taxon>
        <taxon>Ascomycota</taxon>
        <taxon>Pezizomycotina</taxon>
        <taxon>Dothideomycetes</taxon>
        <taxon>Pleosporomycetidae</taxon>
        <taxon>Pleosporales</taxon>
        <taxon>Sporormiaceae</taxon>
        <taxon>Sporormia</taxon>
    </lineage>
</organism>
<feature type="compositionally biased region" description="Polar residues" evidence="5">
    <location>
        <begin position="145"/>
        <end position="156"/>
    </location>
</feature>
<feature type="region of interest" description="Disordered" evidence="5">
    <location>
        <begin position="426"/>
        <end position="644"/>
    </location>
</feature>
<feature type="compositionally biased region" description="Acidic residues" evidence="5">
    <location>
        <begin position="437"/>
        <end position="446"/>
    </location>
</feature>
<evidence type="ECO:0000256" key="6">
    <source>
        <dbReference type="SAM" id="SignalP"/>
    </source>
</evidence>
<feature type="compositionally biased region" description="Basic and acidic residues" evidence="5">
    <location>
        <begin position="940"/>
        <end position="963"/>
    </location>
</feature>
<dbReference type="PANTHER" id="PTHR12953:SF0">
    <property type="entry name" value="SUN DOMAIN-CONTAINING OSSIFICATION FACTOR"/>
    <property type="match status" value="1"/>
</dbReference>
<evidence type="ECO:0000256" key="4">
    <source>
        <dbReference type="ARBA" id="ARBA00023136"/>
    </source>
</evidence>
<name>A0A6A6VHI5_9PLEO</name>
<feature type="compositionally biased region" description="Polar residues" evidence="5">
    <location>
        <begin position="864"/>
        <end position="881"/>
    </location>
</feature>
<feature type="domain" description="SUN" evidence="7">
    <location>
        <begin position="253"/>
        <end position="422"/>
    </location>
</feature>
<feature type="signal peptide" evidence="6">
    <location>
        <begin position="1"/>
        <end position="26"/>
    </location>
</feature>
<feature type="region of interest" description="Disordered" evidence="5">
    <location>
        <begin position="831"/>
        <end position="992"/>
    </location>
</feature>
<dbReference type="PROSITE" id="PS51469">
    <property type="entry name" value="SUN"/>
    <property type="match status" value="1"/>
</dbReference>
<protein>
    <recommendedName>
        <fullName evidence="7">SUN domain-containing protein</fullName>
    </recommendedName>
</protein>
<feature type="compositionally biased region" description="Low complexity" evidence="5">
    <location>
        <begin position="44"/>
        <end position="58"/>
    </location>
</feature>
<dbReference type="InterPro" id="IPR012919">
    <property type="entry name" value="SUN_dom"/>
</dbReference>
<dbReference type="GO" id="GO:0012505">
    <property type="term" value="C:endomembrane system"/>
    <property type="evidence" value="ECO:0007669"/>
    <property type="project" value="UniProtKB-SubCell"/>
</dbReference>
<feature type="compositionally biased region" description="Polar residues" evidence="5">
    <location>
        <begin position="904"/>
        <end position="914"/>
    </location>
</feature>
<keyword evidence="2" id="KW-0812">Transmembrane</keyword>
<dbReference type="GO" id="GO:0034975">
    <property type="term" value="P:protein folding in endoplasmic reticulum"/>
    <property type="evidence" value="ECO:0007669"/>
    <property type="project" value="TreeGrafter"/>
</dbReference>
<dbReference type="AlphaFoldDB" id="A0A6A6VHI5"/>
<evidence type="ECO:0000313" key="9">
    <source>
        <dbReference type="Proteomes" id="UP000799440"/>
    </source>
</evidence>
<feature type="chain" id="PRO_5025426209" description="SUN domain-containing protein" evidence="6">
    <location>
        <begin position="27"/>
        <end position="992"/>
    </location>
</feature>
<dbReference type="InterPro" id="IPR045120">
    <property type="entry name" value="Suco/Slp1-like"/>
</dbReference>
<dbReference type="InterPro" id="IPR008979">
    <property type="entry name" value="Galactose-bd-like_sf"/>
</dbReference>
<sequence length="992" mass="107979">MLAIGKPLRTWMSFLLLASLTSPAHALHTADAVTPASSVQSSSVAEAPTTVHPATVSSPPTPSTLHESTCAFRTINHITHTLLQQCLTTSWSAPAPNPTPGGGDDLPSVAWAGVPWAIDITKENASAIQAGTNHSRETVYEIHTNPTAADSNTASSEGEPDVEADSPLDNANFLSFEDWKKRNLAKAGQSPENVGQGRTTSSEARGRRRPVNINALDSLGEESEIDIDFTGFGQTEAGESATPSAVGAAQATKSEQDGDNTAPPSFAVSKDAGKTCKERFNYASFDCAATVLKTNNKAKSASAVLLENKDSYMLNECSAENKFIIVELCDDILVDTVVLANYEFFSSMFRQFRVSVSDRYPVKLERWRVLGTFEARNTRDIQPFLIEEPQIWARYLRIEFLSHYGNEFYCPLSLLRVHGTTMMEQFRREEEQSRGEDDFEPIEAVEGDPVKTAEAVADQEEAGNVEYVSTDSDEREEAAPPEQAQADNKTLAEAPSAPTPEPATAGAPAIPRSDQAQHNEQVVPPVPAAHYNISDPAQGRKPPAGSSGDPSSVNSSQAEDTAGAKGQKQHIKSPQAADNRVKLSVPSDGSGKPAAQPPVEEPPAGQSTGASAKSPTNSSSAGTQAASQRGSHTQPSPSTPTTQESFYKSIHKRLQQLEANSTLSLLYIEEQSRILRDAFVKVEKRQLQKTEKFLDTLNRTVMQELKSYKSMYEQLWESTIMELVTIKERQKSEVEEIGARLNLVADELVWQKRMAVVQSTLLLLCLVLVLFVRSGTLGAQSDMPIAQQLGKTYSRYFDSPPRSPEPPAGLIRRRRTFRNMWRSDASIAISERSERSASHLSDGINASDIETDGNRSPMQVAFRSPNTPSGSSDTGTENAVSPRQPLAEEDRLENQVDGQPDDTPVSSPLQTSETSLDEEQARRIEVLETQSGPATPLGSRDARPSWEEVDRAVERLTAEERGAKGFVKRSPLSRTQSLDDRRGDGEREDAGA</sequence>
<evidence type="ECO:0000259" key="7">
    <source>
        <dbReference type="PROSITE" id="PS51469"/>
    </source>
</evidence>
<feature type="region of interest" description="Disordered" evidence="5">
    <location>
        <begin position="44"/>
        <end position="65"/>
    </location>
</feature>
<accession>A0A6A6VHI5</accession>
<keyword evidence="9" id="KW-1185">Reference proteome</keyword>
<evidence type="ECO:0000256" key="2">
    <source>
        <dbReference type="ARBA" id="ARBA00022692"/>
    </source>
</evidence>
<dbReference type="Pfam" id="PF07738">
    <property type="entry name" value="Sad1_UNC"/>
    <property type="match status" value="1"/>
</dbReference>
<keyword evidence="4" id="KW-0472">Membrane</keyword>
<dbReference type="GO" id="GO:0005737">
    <property type="term" value="C:cytoplasm"/>
    <property type="evidence" value="ECO:0007669"/>
    <property type="project" value="TreeGrafter"/>
</dbReference>
<evidence type="ECO:0000256" key="1">
    <source>
        <dbReference type="ARBA" id="ARBA00004308"/>
    </source>
</evidence>
<feature type="region of interest" description="Disordered" evidence="5">
    <location>
        <begin position="234"/>
        <end position="266"/>
    </location>
</feature>